<reference evidence="2" key="2">
    <citation type="journal article" date="2019" name="IMA Fungus">
        <title>Genome sequencing and comparison of five Tilletia species to identify candidate genes for the detection of regulated species infecting wheat.</title>
        <authorList>
            <person name="Nguyen H.D.T."/>
            <person name="Sultana T."/>
            <person name="Kesanakurti P."/>
            <person name="Hambleton S."/>
        </authorList>
    </citation>
    <scope>NUCLEOTIDE SEQUENCE</scope>
    <source>
        <strain evidence="2">DAOMC 236416</strain>
    </source>
</reference>
<reference evidence="2" key="1">
    <citation type="submission" date="2016-04" db="EMBL/GenBank/DDBJ databases">
        <authorList>
            <person name="Nguyen H.D."/>
            <person name="Samba Siva P."/>
            <person name="Cullis J."/>
            <person name="Levesque C.A."/>
            <person name="Hambleton S."/>
        </authorList>
    </citation>
    <scope>NUCLEOTIDE SEQUENCE</scope>
    <source>
        <strain evidence="2">DAOMC 236416</strain>
    </source>
</reference>
<evidence type="ECO:0000256" key="1">
    <source>
        <dbReference type="SAM" id="MobiDB-lite"/>
    </source>
</evidence>
<accession>A0A177TP11</accession>
<feature type="region of interest" description="Disordered" evidence="1">
    <location>
        <begin position="195"/>
        <end position="272"/>
    </location>
</feature>
<protein>
    <submittedName>
        <fullName evidence="2">Uncharacterized protein</fullName>
    </submittedName>
</protein>
<name>A0A177TP11_9BASI</name>
<feature type="compositionally biased region" description="Low complexity" evidence="1">
    <location>
        <begin position="195"/>
        <end position="205"/>
    </location>
</feature>
<dbReference type="Proteomes" id="UP000077521">
    <property type="component" value="Unassembled WGS sequence"/>
</dbReference>
<comment type="caution">
    <text evidence="2">The sequence shown here is derived from an EMBL/GenBank/DDBJ whole genome shotgun (WGS) entry which is preliminary data.</text>
</comment>
<keyword evidence="3" id="KW-1185">Reference proteome</keyword>
<sequence>MATVTPSATMDAACSTTIVGLINVDTVKRRGNSNYYDIECQHAMMEGDPVDATALLYTEGDPPGVDEVWQVSGTWIPTANPFLYIDSYSRVLRADGDLPDAFEPACPTVCVLCVVLEFDPAANKAVVRMVEFDRRTSRRQAQNGVVLRPGRRWDKAPPLRVGGLLHVRGIIHSQNDVTRLFHIAAESITFLPMSTASDATSSTPSPKKRKFVRKGSTTNVVDDNQAEASGSALPDDPSTPSGGPFPPPPPPPSTPTPQPATRGGKGKGKATQ</sequence>
<feature type="compositionally biased region" description="Polar residues" evidence="1">
    <location>
        <begin position="215"/>
        <end position="228"/>
    </location>
</feature>
<gene>
    <name evidence="2" type="ORF">A4X13_0g1656</name>
</gene>
<dbReference type="EMBL" id="LWDF02000068">
    <property type="protein sequence ID" value="KAE8258488.1"/>
    <property type="molecule type" value="Genomic_DNA"/>
</dbReference>
<evidence type="ECO:0000313" key="3">
    <source>
        <dbReference type="Proteomes" id="UP000077521"/>
    </source>
</evidence>
<evidence type="ECO:0000313" key="2">
    <source>
        <dbReference type="EMBL" id="KAE8258488.1"/>
    </source>
</evidence>
<dbReference type="AlphaFoldDB" id="A0A177TP11"/>
<organism evidence="2 3">
    <name type="scientific">Tilletia indica</name>
    <dbReference type="NCBI Taxonomy" id="43049"/>
    <lineage>
        <taxon>Eukaryota</taxon>
        <taxon>Fungi</taxon>
        <taxon>Dikarya</taxon>
        <taxon>Basidiomycota</taxon>
        <taxon>Ustilaginomycotina</taxon>
        <taxon>Exobasidiomycetes</taxon>
        <taxon>Tilletiales</taxon>
        <taxon>Tilletiaceae</taxon>
        <taxon>Tilletia</taxon>
    </lineage>
</organism>
<feature type="compositionally biased region" description="Pro residues" evidence="1">
    <location>
        <begin position="243"/>
        <end position="258"/>
    </location>
</feature>
<proteinExistence type="predicted"/>